<protein>
    <recommendedName>
        <fullName evidence="9">Endoribonuclease YbeY</fullName>
        <ecNumber evidence="9">3.1.-.-</ecNumber>
    </recommendedName>
</protein>
<dbReference type="HAMAP" id="MF_00009">
    <property type="entry name" value="Endoribonucl_YbeY"/>
    <property type="match status" value="1"/>
</dbReference>
<feature type="binding site" evidence="9">
    <location>
        <position position="132"/>
    </location>
    <ligand>
        <name>Zn(2+)</name>
        <dbReference type="ChEBI" id="CHEBI:29105"/>
        <note>catalytic</note>
    </ligand>
</feature>
<feature type="binding site" evidence="9">
    <location>
        <position position="142"/>
    </location>
    <ligand>
        <name>Zn(2+)</name>
        <dbReference type="ChEBI" id="CHEBI:29105"/>
        <note>catalytic</note>
    </ligand>
</feature>
<evidence type="ECO:0000256" key="8">
    <source>
        <dbReference type="ARBA" id="ARBA00022833"/>
    </source>
</evidence>
<dbReference type="GO" id="GO:0004222">
    <property type="term" value="F:metalloendopeptidase activity"/>
    <property type="evidence" value="ECO:0007669"/>
    <property type="project" value="InterPro"/>
</dbReference>
<keyword evidence="8 9" id="KW-0862">Zinc</keyword>
<gene>
    <name evidence="9" type="primary">ybeY</name>
    <name evidence="11" type="ORF">LF65_00924</name>
</gene>
<comment type="subcellular location">
    <subcellularLocation>
        <location evidence="9">Cytoplasm</location>
    </subcellularLocation>
</comment>
<accession>A0A0B5QHW0</accession>
<evidence type="ECO:0000256" key="10">
    <source>
        <dbReference type="SAM" id="Coils"/>
    </source>
</evidence>
<evidence type="ECO:0000256" key="4">
    <source>
        <dbReference type="ARBA" id="ARBA00022722"/>
    </source>
</evidence>
<evidence type="ECO:0000313" key="12">
    <source>
        <dbReference type="Proteomes" id="UP000031866"/>
    </source>
</evidence>
<dbReference type="GO" id="GO:0004521">
    <property type="term" value="F:RNA endonuclease activity"/>
    <property type="evidence" value="ECO:0007669"/>
    <property type="project" value="UniProtKB-UniRule"/>
</dbReference>
<keyword evidence="6 9" id="KW-0255">Endonuclease</keyword>
<feature type="binding site" evidence="9">
    <location>
        <position position="136"/>
    </location>
    <ligand>
        <name>Zn(2+)</name>
        <dbReference type="ChEBI" id="CHEBI:29105"/>
        <note>catalytic</note>
    </ligand>
</feature>
<dbReference type="KEGG" id="cbei:LF65_00924"/>
<evidence type="ECO:0000256" key="5">
    <source>
        <dbReference type="ARBA" id="ARBA00022723"/>
    </source>
</evidence>
<comment type="function">
    <text evidence="9">Single strand-specific metallo-endoribonuclease involved in late-stage 70S ribosome quality control and in maturation of the 3' terminus of the 16S rRNA.</text>
</comment>
<dbReference type="AlphaFoldDB" id="A0A0B5QHW0"/>
<dbReference type="Proteomes" id="UP000031866">
    <property type="component" value="Chromosome"/>
</dbReference>
<keyword evidence="7 9" id="KW-0378">Hydrolase</keyword>
<sequence>MIYVDNRQNKVEASEKLIEKLTEVIEFALKEEEVNMKCEISLLFVDNNEIKEINNETRGINRETDVLSFPMLEYENKKVFKDMYKDYKFSQSDFDGDELVLGDIVLSLEKALEQSKEFNHSYEREASYLVVHSVLHLLGYDHMEDDDKIIMRSREEDILNKLNIIRG</sequence>
<dbReference type="EMBL" id="CP010086">
    <property type="protein sequence ID" value="AJG97547.1"/>
    <property type="molecule type" value="Genomic_DNA"/>
</dbReference>
<dbReference type="Pfam" id="PF02130">
    <property type="entry name" value="YbeY"/>
    <property type="match status" value="1"/>
</dbReference>
<keyword evidence="10" id="KW-0175">Coiled coil</keyword>
<dbReference type="PANTHER" id="PTHR46986">
    <property type="entry name" value="ENDORIBONUCLEASE YBEY, CHLOROPLASTIC"/>
    <property type="match status" value="1"/>
</dbReference>
<dbReference type="InterPro" id="IPR023091">
    <property type="entry name" value="MetalPrtase_cat_dom_sf_prd"/>
</dbReference>
<evidence type="ECO:0000256" key="3">
    <source>
        <dbReference type="ARBA" id="ARBA00022552"/>
    </source>
</evidence>
<evidence type="ECO:0000256" key="9">
    <source>
        <dbReference type="HAMAP-Rule" id="MF_00009"/>
    </source>
</evidence>
<dbReference type="PROSITE" id="PS01306">
    <property type="entry name" value="UPF0054"/>
    <property type="match status" value="1"/>
</dbReference>
<comment type="similarity">
    <text evidence="1 9">Belongs to the endoribonuclease YbeY family.</text>
</comment>
<dbReference type="PANTHER" id="PTHR46986:SF1">
    <property type="entry name" value="ENDORIBONUCLEASE YBEY, CHLOROPLASTIC"/>
    <property type="match status" value="1"/>
</dbReference>
<keyword evidence="9" id="KW-0963">Cytoplasm</keyword>
<evidence type="ECO:0000256" key="7">
    <source>
        <dbReference type="ARBA" id="ARBA00022801"/>
    </source>
</evidence>
<keyword evidence="4 9" id="KW-0540">Nuclease</keyword>
<evidence type="ECO:0000256" key="1">
    <source>
        <dbReference type="ARBA" id="ARBA00010875"/>
    </source>
</evidence>
<comment type="cofactor">
    <cofactor evidence="9">
        <name>Zn(2+)</name>
        <dbReference type="ChEBI" id="CHEBI:29105"/>
    </cofactor>
    <text evidence="9">Binds 1 zinc ion.</text>
</comment>
<dbReference type="RefSeq" id="WP_041894410.1">
    <property type="nucleotide sequence ID" value="NZ_CP010086.2"/>
</dbReference>
<keyword evidence="3 9" id="KW-0698">rRNA processing</keyword>
<keyword evidence="5 9" id="KW-0479">Metal-binding</keyword>
<keyword evidence="2 9" id="KW-0690">Ribosome biogenesis</keyword>
<name>A0A0B5QHW0_CLOBE</name>
<evidence type="ECO:0000313" key="11">
    <source>
        <dbReference type="EMBL" id="AJG97547.1"/>
    </source>
</evidence>
<evidence type="ECO:0000256" key="6">
    <source>
        <dbReference type="ARBA" id="ARBA00022759"/>
    </source>
</evidence>
<proteinExistence type="inferred from homology"/>
<dbReference type="GO" id="GO:0005737">
    <property type="term" value="C:cytoplasm"/>
    <property type="evidence" value="ECO:0007669"/>
    <property type="project" value="UniProtKB-SubCell"/>
</dbReference>
<evidence type="ECO:0000256" key="2">
    <source>
        <dbReference type="ARBA" id="ARBA00022517"/>
    </source>
</evidence>
<dbReference type="InterPro" id="IPR002036">
    <property type="entry name" value="YbeY"/>
</dbReference>
<dbReference type="STRING" id="1520.LF65_00924"/>
<dbReference type="GO" id="GO:0006364">
    <property type="term" value="P:rRNA processing"/>
    <property type="evidence" value="ECO:0007669"/>
    <property type="project" value="UniProtKB-UniRule"/>
</dbReference>
<dbReference type="EC" id="3.1.-.-" evidence="9"/>
<dbReference type="NCBIfam" id="TIGR00043">
    <property type="entry name" value="rRNA maturation RNase YbeY"/>
    <property type="match status" value="1"/>
</dbReference>
<dbReference type="OrthoDB" id="9807740at2"/>
<dbReference type="InterPro" id="IPR020549">
    <property type="entry name" value="YbeY_CS"/>
</dbReference>
<dbReference type="GO" id="GO:0008270">
    <property type="term" value="F:zinc ion binding"/>
    <property type="evidence" value="ECO:0007669"/>
    <property type="project" value="UniProtKB-UniRule"/>
</dbReference>
<organism evidence="11 12">
    <name type="scientific">Clostridium beijerinckii</name>
    <name type="common">Clostridium MP</name>
    <dbReference type="NCBI Taxonomy" id="1520"/>
    <lineage>
        <taxon>Bacteria</taxon>
        <taxon>Bacillati</taxon>
        <taxon>Bacillota</taxon>
        <taxon>Clostridia</taxon>
        <taxon>Eubacteriales</taxon>
        <taxon>Clostridiaceae</taxon>
        <taxon>Clostridium</taxon>
    </lineage>
</organism>
<reference evidence="12" key="1">
    <citation type="submission" date="2014-12" db="EMBL/GenBank/DDBJ databases">
        <title>Genome sequence of Clostridium beijerinckii strain 59B.</title>
        <authorList>
            <person name="Little G.T."/>
            <person name="Minton N.P."/>
        </authorList>
    </citation>
    <scope>NUCLEOTIDE SEQUENCE [LARGE SCALE GENOMIC DNA]</scope>
    <source>
        <strain evidence="12">59B</strain>
    </source>
</reference>
<dbReference type="SUPFAM" id="SSF55486">
    <property type="entry name" value="Metalloproteases ('zincins'), catalytic domain"/>
    <property type="match status" value="1"/>
</dbReference>
<feature type="coiled-coil region" evidence="10">
    <location>
        <begin position="4"/>
        <end position="31"/>
    </location>
</feature>
<dbReference type="Gene3D" id="3.40.390.30">
    <property type="entry name" value="Metalloproteases ('zincins'), catalytic domain"/>
    <property type="match status" value="1"/>
</dbReference>